<protein>
    <recommendedName>
        <fullName evidence="4">SD-repeat containing protein B domain-containing protein</fullName>
    </recommendedName>
</protein>
<dbReference type="OrthoDB" id="5964286at2"/>
<reference evidence="3" key="1">
    <citation type="journal article" date="2011" name="Stand. Genomic Sci.">
        <title>Genome sequence of the filamentous, gliding Thiothrix nivea neotype strain (JP2(T)).</title>
        <authorList>
            <person name="Lapidus A."/>
            <person name="Nolan M."/>
            <person name="Lucas S."/>
            <person name="Glavina Del Rio T."/>
            <person name="Tice H."/>
            <person name="Cheng J.F."/>
            <person name="Tapia R."/>
            <person name="Han C."/>
            <person name="Goodwin L."/>
            <person name="Pitluck S."/>
            <person name="Liolios K."/>
            <person name="Pagani I."/>
            <person name="Ivanova N."/>
            <person name="Huntemann M."/>
            <person name="Mavromatis K."/>
            <person name="Mikhailova N."/>
            <person name="Pati A."/>
            <person name="Chen A."/>
            <person name="Palaniappan K."/>
            <person name="Land M."/>
            <person name="Brambilla E.M."/>
            <person name="Rohde M."/>
            <person name="Abt B."/>
            <person name="Verbarg S."/>
            <person name="Goker M."/>
            <person name="Bristow J."/>
            <person name="Eisen J.A."/>
            <person name="Markowitz V."/>
            <person name="Hugenholtz P."/>
            <person name="Kyrpides N.C."/>
            <person name="Klenk H.P."/>
            <person name="Woyke T."/>
        </authorList>
    </citation>
    <scope>NUCLEOTIDE SEQUENCE [LARGE SCALE GENOMIC DNA]</scope>
    <source>
        <strain evidence="3">ATCC 35100 / DSM 5205 / JP2</strain>
    </source>
</reference>
<dbReference type="SUPFAM" id="SSF56935">
    <property type="entry name" value="Porins"/>
    <property type="match status" value="1"/>
</dbReference>
<dbReference type="Proteomes" id="UP000005317">
    <property type="component" value="Unassembled WGS sequence"/>
</dbReference>
<organism evidence="2 3">
    <name type="scientific">Thiothrix nivea (strain ATCC 35100 / DSM 5205 / JP2)</name>
    <dbReference type="NCBI Taxonomy" id="870187"/>
    <lineage>
        <taxon>Bacteria</taxon>
        <taxon>Pseudomonadati</taxon>
        <taxon>Pseudomonadota</taxon>
        <taxon>Gammaproteobacteria</taxon>
        <taxon>Thiotrichales</taxon>
        <taxon>Thiotrichaceae</taxon>
        <taxon>Thiothrix</taxon>
    </lineage>
</organism>
<name>A0A656HEJ7_THINJ</name>
<evidence type="ECO:0000256" key="1">
    <source>
        <dbReference type="SAM" id="MobiDB-lite"/>
    </source>
</evidence>
<gene>
    <name evidence="2" type="ORF">Thini_2050</name>
</gene>
<keyword evidence="3" id="KW-1185">Reference proteome</keyword>
<dbReference type="RefSeq" id="WP_002708550.1">
    <property type="nucleotide sequence ID" value="NZ_JH651384.1"/>
</dbReference>
<sequence length="749" mass="81083" precursor="true">MFTWGYKHFRGDARRYARGDCFLASGIFLLSLPAIAKPPGDGKLVVEQESVSAEIEGLDSFQAEQERLKRLLADKPKAYQDKFMDTNQAPAIDFIREENPEPEPEGLRTFSLESRVDVADSTATNTEGSKVSTGGIRTEYRLETANHGEIIFQLDARGRNTTDTPGSFTVLETEGKQKNAKATVRNLGLPVTTEIQADTSAGVINSEITNSLGRSYRLALGTSPVQGVGTRVYSKGFDLRAGYGQLGELRGSPYPGFEATGGKLSWLGYSHKIGDNMQAGIQLNQAQDVPVLNLDDDAFSGETENITSLAASLGYGQEQLDHDGLKVRATAIGSKVSGKSAEHGQNANGVFLEAGFRKGRYRNELGTYAAEPGLHFGDGLLLANNRGAYWRIDREGSRFNAGGGVDIEQTNPSESSGEIASKRIGMNANALYQFNADRQLGGNIHVSHTGTSTNPASDEKTSKSRSTTASLNYQTRFSNMGHSRFNAILRRNESLVSNGVTATGDEIQWEQEWVTGKYETMRPELTTTLGVAHDRSAGNTQTYPTAAINALYWLDADWNISGNLRYTSRDGNLSTSQGLAGTVATEYKLGKEWQLGASASVNEAQVNYQGSSLMEPELFRTQDKHMYAYLRWQKTSGKPYSVLGNKTPGVAGSGDISGVVFFDENRDGVQQASEAGAPSVEVLLDGHYQMATGAKGEFRFAQVATGSHQLGLNLDSIPLPWGVSDTAGQEVNVPLRGQARSNIPLIKIN</sequence>
<dbReference type="EMBL" id="JH651384">
    <property type="protein sequence ID" value="EIJ34622.1"/>
    <property type="molecule type" value="Genomic_DNA"/>
</dbReference>
<proteinExistence type="predicted"/>
<dbReference type="AlphaFoldDB" id="A0A656HEJ7"/>
<evidence type="ECO:0008006" key="4">
    <source>
        <dbReference type="Google" id="ProtNLM"/>
    </source>
</evidence>
<evidence type="ECO:0000313" key="2">
    <source>
        <dbReference type="EMBL" id="EIJ34622.1"/>
    </source>
</evidence>
<accession>A0A656HEJ7</accession>
<dbReference type="InterPro" id="IPR013783">
    <property type="entry name" value="Ig-like_fold"/>
</dbReference>
<dbReference type="SUPFAM" id="SSF117074">
    <property type="entry name" value="Hypothetical protein PA1324"/>
    <property type="match status" value="1"/>
</dbReference>
<evidence type="ECO:0000313" key="3">
    <source>
        <dbReference type="Proteomes" id="UP000005317"/>
    </source>
</evidence>
<feature type="compositionally biased region" description="Polar residues" evidence="1">
    <location>
        <begin position="446"/>
        <end position="456"/>
    </location>
</feature>
<dbReference type="Gene3D" id="2.60.40.10">
    <property type="entry name" value="Immunoglobulins"/>
    <property type="match status" value="1"/>
</dbReference>
<feature type="region of interest" description="Disordered" evidence="1">
    <location>
        <begin position="443"/>
        <end position="466"/>
    </location>
</feature>